<comment type="caution">
    <text evidence="2">The sequence shown here is derived from an EMBL/GenBank/DDBJ whole genome shotgun (WGS) entry which is preliminary data.</text>
</comment>
<dbReference type="Proteomes" id="UP000319716">
    <property type="component" value="Unassembled WGS sequence"/>
</dbReference>
<protein>
    <submittedName>
        <fullName evidence="2">Uncharacterized protein</fullName>
    </submittedName>
</protein>
<accession>A0A4Y1ZIS2</accession>
<name>A0A4Y1ZIS2_9BACL</name>
<evidence type="ECO:0000313" key="3">
    <source>
        <dbReference type="Proteomes" id="UP000319716"/>
    </source>
</evidence>
<dbReference type="EMBL" id="BEXB01000070">
    <property type="protein sequence ID" value="GAY78930.1"/>
    <property type="molecule type" value="Genomic_DNA"/>
</dbReference>
<feature type="region of interest" description="Disordered" evidence="1">
    <location>
        <begin position="1"/>
        <end position="20"/>
    </location>
</feature>
<gene>
    <name evidence="2" type="ORF">NBRC111894_4484</name>
</gene>
<dbReference type="AlphaFoldDB" id="A0A4Y1ZIS2"/>
<feature type="compositionally biased region" description="Basic and acidic residues" evidence="1">
    <location>
        <begin position="7"/>
        <end position="20"/>
    </location>
</feature>
<reference evidence="2 3" key="1">
    <citation type="submission" date="2017-11" db="EMBL/GenBank/DDBJ databases">
        <title>Draft Genome Sequence of Sporolactobacillus inulinus NBRC 111894 Isolated from Koso, a Japanese Sugar-Vegetable Fermented Beverage.</title>
        <authorList>
            <person name="Chiou T.Y."/>
            <person name="Oshima K."/>
            <person name="Suda W."/>
            <person name="Hattori M."/>
            <person name="Takahashi T."/>
        </authorList>
    </citation>
    <scope>NUCLEOTIDE SEQUENCE [LARGE SCALE GENOMIC DNA]</scope>
    <source>
        <strain evidence="2 3">NBRC111894</strain>
    </source>
</reference>
<evidence type="ECO:0000256" key="1">
    <source>
        <dbReference type="SAM" id="MobiDB-lite"/>
    </source>
</evidence>
<evidence type="ECO:0000313" key="2">
    <source>
        <dbReference type="EMBL" id="GAY78930.1"/>
    </source>
</evidence>
<proteinExistence type="predicted"/>
<sequence length="56" mass="6574">MHRKEKQTRPNHAELLDERTTEGEFKLIRNCLRVHTTFLMHDAKNAEKADSEVKIG</sequence>
<organism evidence="2 3">
    <name type="scientific">Sporolactobacillus inulinus</name>
    <dbReference type="NCBI Taxonomy" id="2078"/>
    <lineage>
        <taxon>Bacteria</taxon>
        <taxon>Bacillati</taxon>
        <taxon>Bacillota</taxon>
        <taxon>Bacilli</taxon>
        <taxon>Bacillales</taxon>
        <taxon>Sporolactobacillaceae</taxon>
        <taxon>Sporolactobacillus</taxon>
    </lineage>
</organism>